<gene>
    <name evidence="2" type="ORF">FAD_1714</name>
</gene>
<dbReference type="Proteomes" id="UP000192050">
    <property type="component" value="Chromosome"/>
</dbReference>
<dbReference type="OrthoDB" id="57271at2157"/>
<evidence type="ECO:0000313" key="2">
    <source>
        <dbReference type="EMBL" id="ARD85554.1"/>
    </source>
</evidence>
<dbReference type="STRING" id="74969.FAD_1714"/>
<dbReference type="AlphaFoldDB" id="A0A1V0N624"/>
<evidence type="ECO:0000313" key="3">
    <source>
        <dbReference type="Proteomes" id="UP000192050"/>
    </source>
</evidence>
<keyword evidence="1" id="KW-0472">Membrane</keyword>
<name>A0A1V0N624_9ARCH</name>
<keyword evidence="1" id="KW-1133">Transmembrane helix</keyword>
<evidence type="ECO:0000256" key="1">
    <source>
        <dbReference type="SAM" id="Phobius"/>
    </source>
</evidence>
<organism evidence="2 3">
    <name type="scientific">Ferroplasma acidiphilum</name>
    <dbReference type="NCBI Taxonomy" id="74969"/>
    <lineage>
        <taxon>Archaea</taxon>
        <taxon>Methanobacteriati</taxon>
        <taxon>Thermoplasmatota</taxon>
        <taxon>Thermoplasmata</taxon>
        <taxon>Thermoplasmatales</taxon>
        <taxon>Ferroplasmaceae</taxon>
        <taxon>Ferroplasma</taxon>
    </lineage>
</organism>
<dbReference type="RefSeq" id="WP_081143048.1">
    <property type="nucleotide sequence ID" value="NZ_CP015363.1"/>
</dbReference>
<dbReference type="EMBL" id="CP015363">
    <property type="protein sequence ID" value="ARD85554.1"/>
    <property type="molecule type" value="Genomic_DNA"/>
</dbReference>
<proteinExistence type="predicted"/>
<sequence length="439" mass="47399">MKYKVLIATMIAVVMVFSVFAMVPLSSGSQANSPALSGPSAAGFNDSIHTHFKNNYGAKLMYNSTTGMVMGKYLTADFNSSTGVFSNVTYNLTSTVLISKMYSNGTSIKGISSPILRFSTNSRTAYRIGNMFIMMNSTSFYVLHNNPTLESNMMVNGNLTLVVPSTANISYSTSNNTQVSISANNSLNAQANSNVFGNANMADHVMVNFNNTINAGRQMIVIDNNGTIAMLFIHNGNFKITNNTITISSNTSSGPVLVNMVAPPGLQKISNNSMVLSNIIHGRISSEIALNLVNGTIANSTINYNSSTHFVYTGKSSSTTSFDINSTVNHHTIVAVFIGNNVTKNTGHAYVKFDGRIATYVSMSTLVNETSSTHAYYSYTNTSSGMYVFMYVPHFSNHTMVVSNTPFHNTDYTEYYIGGGIIAVLAIIGVAAYAIKKRK</sequence>
<accession>A0A1V0N624</accession>
<dbReference type="KEGG" id="fai:FAD_1714"/>
<reference evidence="2 3" key="1">
    <citation type="submission" date="2011-10" db="EMBL/GenBank/DDBJ databases">
        <title>Metabolic and evolutionary patterns in the extreme acidophile Ferroplasma acidiphilum.</title>
        <authorList>
            <person name="Golyshina O.V."/>
            <person name="Kozyavkin S.A."/>
            <person name="Tatusov R.L."/>
            <person name="Slesarev A.I."/>
            <person name="Golyshin P.N."/>
        </authorList>
    </citation>
    <scope>NUCLEOTIDE SEQUENCE [LARGE SCALE GENOMIC DNA]</scope>
    <source>
        <strain evidence="3">Y</strain>
    </source>
</reference>
<keyword evidence="3" id="KW-1185">Reference proteome</keyword>
<dbReference type="GeneID" id="31677205"/>
<keyword evidence="1" id="KW-0812">Transmembrane</keyword>
<protein>
    <submittedName>
        <fullName evidence="2">Uncharacterized protein</fullName>
    </submittedName>
</protein>
<feature type="transmembrane region" description="Helical" evidence="1">
    <location>
        <begin position="415"/>
        <end position="435"/>
    </location>
</feature>